<dbReference type="PROSITE" id="PS00383">
    <property type="entry name" value="TYR_PHOSPHATASE_1"/>
    <property type="match status" value="1"/>
</dbReference>
<evidence type="ECO:0000313" key="3">
    <source>
        <dbReference type="EMBL" id="CBY32424.1"/>
    </source>
</evidence>
<proteinExistence type="predicted"/>
<organism evidence="2">
    <name type="scientific">Oikopleura dioica</name>
    <name type="common">Tunicate</name>
    <dbReference type="NCBI Taxonomy" id="34765"/>
    <lineage>
        <taxon>Eukaryota</taxon>
        <taxon>Metazoa</taxon>
        <taxon>Chordata</taxon>
        <taxon>Tunicata</taxon>
        <taxon>Appendicularia</taxon>
        <taxon>Copelata</taxon>
        <taxon>Oikopleuridae</taxon>
        <taxon>Oikopleura</taxon>
    </lineage>
</organism>
<dbReference type="OrthoDB" id="428974at2759"/>
<keyword evidence="4" id="KW-1185">Reference proteome</keyword>
<accession>E4XG72</accession>
<reference evidence="2" key="1">
    <citation type="journal article" date="2010" name="Science">
        <title>Plasticity of animal genome architecture unmasked by rapid evolution of a pelagic tunicate.</title>
        <authorList>
            <person name="Denoeud F."/>
            <person name="Henriet S."/>
            <person name="Mungpakdee S."/>
            <person name="Aury J.M."/>
            <person name="Da Silva C."/>
            <person name="Brinkmann H."/>
            <person name="Mikhaleva J."/>
            <person name="Olsen L.C."/>
            <person name="Jubin C."/>
            <person name="Canestro C."/>
            <person name="Bouquet J.M."/>
            <person name="Danks G."/>
            <person name="Poulain J."/>
            <person name="Campsteijn C."/>
            <person name="Adamski M."/>
            <person name="Cross I."/>
            <person name="Yadetie F."/>
            <person name="Muffato M."/>
            <person name="Louis A."/>
            <person name="Butcher S."/>
            <person name="Tsagkogeorga G."/>
            <person name="Konrad A."/>
            <person name="Singh S."/>
            <person name="Jensen M.F."/>
            <person name="Cong E.H."/>
            <person name="Eikeseth-Otteraa H."/>
            <person name="Noel B."/>
            <person name="Anthouard V."/>
            <person name="Porcel B.M."/>
            <person name="Kachouri-Lafond R."/>
            <person name="Nishino A."/>
            <person name="Ugolini M."/>
            <person name="Chourrout P."/>
            <person name="Nishida H."/>
            <person name="Aasland R."/>
            <person name="Huzurbazar S."/>
            <person name="Westhof E."/>
            <person name="Delsuc F."/>
            <person name="Lehrach H."/>
            <person name="Reinhardt R."/>
            <person name="Weissenbach J."/>
            <person name="Roy S.W."/>
            <person name="Artiguenave F."/>
            <person name="Postlethwait J.H."/>
            <person name="Manak J.R."/>
            <person name="Thompson E.M."/>
            <person name="Jaillon O."/>
            <person name="Du Pasquier L."/>
            <person name="Boudinot P."/>
            <person name="Liberles D.A."/>
            <person name="Volff J.N."/>
            <person name="Philippe H."/>
            <person name="Lenhard B."/>
            <person name="Roest Crollius H."/>
            <person name="Wincker P."/>
            <person name="Chourrout D."/>
        </authorList>
    </citation>
    <scope>NUCLEOTIDE SEQUENCE [LARGE SCALE GENOMIC DNA]</scope>
</reference>
<sequence length="209" mass="23997">MTATSKYYYPSEIYSAGVDYYKLPIPGGKPPPEGYVQQFMRVIDSFLLYRLKGVKRTVPPKAIGLDDLNMDDAVVKTLDPEAAKDYSEMMESSDYTIVIHCTHGVNRSGYVISRYLMDKMGLNAEEAIQRVEDSRGHPMSKYKNVLLDNDLRLYLRQRMKYFYGVSTLLFHPFTPDSRCIRDPDRSFGNHDLLPHELEIDVTCTPSAYI</sequence>
<dbReference type="InterPro" id="IPR000387">
    <property type="entry name" value="Tyr_Pase_dom"/>
</dbReference>
<dbReference type="Proteomes" id="UP000011014">
    <property type="component" value="Unassembled WGS sequence"/>
</dbReference>
<dbReference type="PANTHER" id="PTHR10367:SF9">
    <property type="entry name" value="DUAL-SPECIFICITY PHOSPHATASE 11 (RNA_RNP COMPLEX 1-INTERACTING)"/>
    <property type="match status" value="1"/>
</dbReference>
<dbReference type="InterPro" id="IPR016130">
    <property type="entry name" value="Tyr_Pase_AS"/>
</dbReference>
<dbReference type="GO" id="GO:0004651">
    <property type="term" value="F:polynucleotide 5'-phosphatase activity"/>
    <property type="evidence" value="ECO:0007669"/>
    <property type="project" value="TreeGrafter"/>
</dbReference>
<dbReference type="Pfam" id="PF00782">
    <property type="entry name" value="DSPc"/>
    <property type="match status" value="1"/>
</dbReference>
<evidence type="ECO:0000259" key="1">
    <source>
        <dbReference type="PROSITE" id="PS50056"/>
    </source>
</evidence>
<protein>
    <recommendedName>
        <fullName evidence="1">Tyrosine specific protein phosphatases domain-containing protein</fullName>
    </recommendedName>
</protein>
<name>E4XG72_OIKDI</name>
<dbReference type="EMBL" id="FN654352">
    <property type="protein sequence ID" value="CBY32424.1"/>
    <property type="molecule type" value="Genomic_DNA"/>
</dbReference>
<evidence type="ECO:0000313" key="2">
    <source>
        <dbReference type="EMBL" id="CBY09670.1"/>
    </source>
</evidence>
<dbReference type="InterPro" id="IPR051029">
    <property type="entry name" value="mRNA_Capping_Enz/RNA_Phosphat"/>
</dbReference>
<dbReference type="SUPFAM" id="SSF52799">
    <property type="entry name" value="(Phosphotyrosine protein) phosphatases II"/>
    <property type="match status" value="1"/>
</dbReference>
<dbReference type="PROSITE" id="PS50056">
    <property type="entry name" value="TYR_PHOSPHATASE_2"/>
    <property type="match status" value="1"/>
</dbReference>
<dbReference type="EMBL" id="FN653047">
    <property type="protein sequence ID" value="CBY09670.1"/>
    <property type="molecule type" value="Genomic_DNA"/>
</dbReference>
<dbReference type="InParanoid" id="E4XG72"/>
<evidence type="ECO:0000313" key="4">
    <source>
        <dbReference type="Proteomes" id="UP000001307"/>
    </source>
</evidence>
<dbReference type="Gene3D" id="3.90.190.10">
    <property type="entry name" value="Protein tyrosine phosphatase superfamily"/>
    <property type="match status" value="1"/>
</dbReference>
<dbReference type="InterPro" id="IPR029021">
    <property type="entry name" value="Prot-tyrosine_phosphatase-like"/>
</dbReference>
<gene>
    <name evidence="2" type="ORF">GSOID_T00010480001</name>
    <name evidence="3" type="ORF">GSOID_T00030848001</name>
</gene>
<dbReference type="AlphaFoldDB" id="E4XG72"/>
<dbReference type="Proteomes" id="UP000001307">
    <property type="component" value="Unassembled WGS sequence"/>
</dbReference>
<feature type="domain" description="Tyrosine specific protein phosphatases" evidence="1">
    <location>
        <begin position="81"/>
        <end position="135"/>
    </location>
</feature>
<dbReference type="InterPro" id="IPR000340">
    <property type="entry name" value="Dual-sp_phosphatase_cat-dom"/>
</dbReference>
<dbReference type="PANTHER" id="PTHR10367">
    <property type="entry name" value="MRNA-CAPPING ENZYME"/>
    <property type="match status" value="1"/>
</dbReference>